<evidence type="ECO:0000256" key="10">
    <source>
        <dbReference type="HAMAP-Rule" id="MF_00454"/>
    </source>
</evidence>
<dbReference type="GO" id="GO:0062054">
    <property type="term" value="F:fluoride channel activity"/>
    <property type="evidence" value="ECO:0007669"/>
    <property type="project" value="UniProtKB-UniRule"/>
</dbReference>
<dbReference type="HAMAP" id="MF_00454">
    <property type="entry name" value="FluC"/>
    <property type="match status" value="1"/>
</dbReference>
<dbReference type="PROSITE" id="PS51257">
    <property type="entry name" value="PROKAR_LIPOPROTEIN"/>
    <property type="match status" value="1"/>
</dbReference>
<dbReference type="Proteomes" id="UP000183561">
    <property type="component" value="Unassembled WGS sequence"/>
</dbReference>
<evidence type="ECO:0000256" key="5">
    <source>
        <dbReference type="ARBA" id="ARBA00023136"/>
    </source>
</evidence>
<feature type="transmembrane region" description="Helical" evidence="10">
    <location>
        <begin position="38"/>
        <end position="59"/>
    </location>
</feature>
<proteinExistence type="inferred from homology"/>
<dbReference type="Pfam" id="PF02537">
    <property type="entry name" value="CRCB"/>
    <property type="match status" value="1"/>
</dbReference>
<keyword evidence="3 10" id="KW-0812">Transmembrane</keyword>
<dbReference type="OrthoDB" id="4408652at2"/>
<comment type="function">
    <text evidence="9 10">Fluoride-specific ion channel. Important for reducing fluoride concentration in the cell, thus reducing its toxicity.</text>
</comment>
<evidence type="ECO:0000256" key="3">
    <source>
        <dbReference type="ARBA" id="ARBA00022692"/>
    </source>
</evidence>
<comment type="subcellular location">
    <subcellularLocation>
        <location evidence="1 10">Cell membrane</location>
        <topology evidence="1 10">Multi-pass membrane protein</topology>
    </subcellularLocation>
</comment>
<keyword evidence="4 10" id="KW-1133">Transmembrane helix</keyword>
<evidence type="ECO:0000256" key="8">
    <source>
        <dbReference type="ARBA" id="ARBA00035585"/>
    </source>
</evidence>
<evidence type="ECO:0000256" key="4">
    <source>
        <dbReference type="ARBA" id="ARBA00022989"/>
    </source>
</evidence>
<keyword evidence="10" id="KW-0813">Transport</keyword>
<feature type="transmembrane region" description="Helical" evidence="10">
    <location>
        <begin position="71"/>
        <end position="93"/>
    </location>
</feature>
<protein>
    <recommendedName>
        <fullName evidence="10">Fluoride-specific ion channel FluC</fullName>
    </recommendedName>
</protein>
<comment type="caution">
    <text evidence="10">Lacks conserved residue(s) required for the propagation of feature annotation.</text>
</comment>
<evidence type="ECO:0000256" key="7">
    <source>
        <dbReference type="ARBA" id="ARBA00035120"/>
    </source>
</evidence>
<name>A0A1H4R2C1_9NOCA</name>
<dbReference type="GO" id="GO:0140114">
    <property type="term" value="P:cellular detoxification of fluoride"/>
    <property type="evidence" value="ECO:0007669"/>
    <property type="project" value="UniProtKB-UniRule"/>
</dbReference>
<keyword evidence="10" id="KW-0406">Ion transport</keyword>
<evidence type="ECO:0000256" key="1">
    <source>
        <dbReference type="ARBA" id="ARBA00004651"/>
    </source>
</evidence>
<dbReference type="EMBL" id="FNSV01000005">
    <property type="protein sequence ID" value="SEC26023.1"/>
    <property type="molecule type" value="Genomic_DNA"/>
</dbReference>
<sequence length="141" mass="14997">MFSDTSRTAATALAVATGGAVGAACRYQMWRWWPDDAMHFPLTTFAINVAGCFLFGLSIGAIPDGDQDSTAIVRAFLMYGVLSGFTTFSFFAVQGVTLTSPRMGLLYLALTSVLTVGAAWAGRACGWVLSTRSSRVGRHAQ</sequence>
<gene>
    <name evidence="10" type="primary">fluC</name>
    <name evidence="10" type="synonym">crcB</name>
    <name evidence="11" type="ORF">SAMN04490239_3450</name>
</gene>
<evidence type="ECO:0000313" key="11">
    <source>
        <dbReference type="EMBL" id="SEC26023.1"/>
    </source>
</evidence>
<organism evidence="11 12">
    <name type="scientific">Rhodococcus koreensis</name>
    <dbReference type="NCBI Taxonomy" id="99653"/>
    <lineage>
        <taxon>Bacteria</taxon>
        <taxon>Bacillati</taxon>
        <taxon>Actinomycetota</taxon>
        <taxon>Actinomycetes</taxon>
        <taxon>Mycobacteriales</taxon>
        <taxon>Nocardiaceae</taxon>
        <taxon>Rhodococcus</taxon>
    </lineage>
</organism>
<evidence type="ECO:0000256" key="9">
    <source>
        <dbReference type="ARBA" id="ARBA00049940"/>
    </source>
</evidence>
<keyword evidence="2 10" id="KW-1003">Cell membrane</keyword>
<evidence type="ECO:0000313" key="12">
    <source>
        <dbReference type="Proteomes" id="UP000183561"/>
    </source>
</evidence>
<reference evidence="12" key="1">
    <citation type="submission" date="2016-10" db="EMBL/GenBank/DDBJ databases">
        <authorList>
            <person name="Varghese N."/>
            <person name="Submissions S."/>
        </authorList>
    </citation>
    <scope>NUCLEOTIDE SEQUENCE [LARGE SCALE GENOMIC DNA]</scope>
    <source>
        <strain evidence="12">DSM 44498</strain>
    </source>
</reference>
<dbReference type="GO" id="GO:0005886">
    <property type="term" value="C:plasma membrane"/>
    <property type="evidence" value="ECO:0007669"/>
    <property type="project" value="UniProtKB-SubCell"/>
</dbReference>
<keyword evidence="5 10" id="KW-0472">Membrane</keyword>
<feature type="transmembrane region" description="Helical" evidence="10">
    <location>
        <begin position="105"/>
        <end position="129"/>
    </location>
</feature>
<evidence type="ECO:0000256" key="2">
    <source>
        <dbReference type="ARBA" id="ARBA00022475"/>
    </source>
</evidence>
<comment type="similarity">
    <text evidence="7 10">Belongs to the fluoride channel Fluc/FEX (TC 1.A.43) family.</text>
</comment>
<evidence type="ECO:0000256" key="6">
    <source>
        <dbReference type="ARBA" id="ARBA00023303"/>
    </source>
</evidence>
<dbReference type="InterPro" id="IPR003691">
    <property type="entry name" value="FluC"/>
</dbReference>
<comment type="catalytic activity">
    <reaction evidence="8">
        <text>fluoride(in) = fluoride(out)</text>
        <dbReference type="Rhea" id="RHEA:76159"/>
        <dbReference type="ChEBI" id="CHEBI:17051"/>
    </reaction>
    <physiologicalReaction direction="left-to-right" evidence="8">
        <dbReference type="Rhea" id="RHEA:76160"/>
    </physiologicalReaction>
</comment>
<dbReference type="AlphaFoldDB" id="A0A1H4R2C1"/>
<keyword evidence="12" id="KW-1185">Reference proteome</keyword>
<accession>A0A1H4R2C1</accession>
<keyword evidence="6 10" id="KW-0407">Ion channel</keyword>
<dbReference type="RefSeq" id="WP_072937459.1">
    <property type="nucleotide sequence ID" value="NZ_FNSV01000005.1"/>
</dbReference>